<dbReference type="GO" id="GO:0005975">
    <property type="term" value="P:carbohydrate metabolic process"/>
    <property type="evidence" value="ECO:0007669"/>
    <property type="project" value="InterPro"/>
</dbReference>
<dbReference type="Gene3D" id="3.20.20.370">
    <property type="entry name" value="Glycoside hydrolase/deacetylase"/>
    <property type="match status" value="1"/>
</dbReference>
<dbReference type="RefSeq" id="WP_116518350.1">
    <property type="nucleotide sequence ID" value="NZ_JACCEX010000002.1"/>
</dbReference>
<name>A0A2U1CN17_9BURK</name>
<gene>
    <name evidence="2" type="ORF">C7440_1902</name>
</gene>
<dbReference type="CDD" id="cd10979">
    <property type="entry name" value="CE4_PuuE_like"/>
    <property type="match status" value="1"/>
</dbReference>
<feature type="domain" description="NodB homology" evidence="1">
    <location>
        <begin position="74"/>
        <end position="312"/>
    </location>
</feature>
<dbReference type="GO" id="GO:0016810">
    <property type="term" value="F:hydrolase activity, acting on carbon-nitrogen (but not peptide) bonds"/>
    <property type="evidence" value="ECO:0007669"/>
    <property type="project" value="InterPro"/>
</dbReference>
<dbReference type="AlphaFoldDB" id="A0A2U1CN17"/>
<accession>A0A2U1CN17</accession>
<dbReference type="EMBL" id="QEKO01000002">
    <property type="protein sequence ID" value="PVY62409.1"/>
    <property type="molecule type" value="Genomic_DNA"/>
</dbReference>
<dbReference type="PROSITE" id="PS51677">
    <property type="entry name" value="NODB"/>
    <property type="match status" value="1"/>
</dbReference>
<sequence>MALTDDYFSYPHRGHRMDHDLYAWSDLFQRKPVSWPGGARVALWVAPILQWFPFDAPATPFRAPGGLTMPYPDFRHYSSRDYGNRVGIFRILDVLKAHSVPASVALNAAVATRYPALMRELQQHGVELIAHGLDMGHLHYTGLDPNEESALVERTLVQLREAGAGQAIRGWLSPGRSQSFDTPRLLAEHGLEYCCDWANDDMPYLMETPGGGLYSMPLAQETDDRAVTLDLHQTELEWLQQVKDRFDVLYRESAEYGGRVMSLPLHAWVMGVPYRIHVVKEALAYMLGHDGVWAATGGEILDAFKASEAGHA</sequence>
<evidence type="ECO:0000313" key="2">
    <source>
        <dbReference type="EMBL" id="PVY62409.1"/>
    </source>
</evidence>
<dbReference type="PANTHER" id="PTHR43123">
    <property type="entry name" value="POLYSACCHARIDE DEACETYLASE-RELATED"/>
    <property type="match status" value="1"/>
</dbReference>
<dbReference type="Pfam" id="PF01522">
    <property type="entry name" value="Polysacc_deac_1"/>
    <property type="match status" value="1"/>
</dbReference>
<evidence type="ECO:0000259" key="1">
    <source>
        <dbReference type="PROSITE" id="PS51677"/>
    </source>
</evidence>
<keyword evidence="3" id="KW-1185">Reference proteome</keyword>
<evidence type="ECO:0000313" key="3">
    <source>
        <dbReference type="Proteomes" id="UP000246145"/>
    </source>
</evidence>
<dbReference type="Proteomes" id="UP000246145">
    <property type="component" value="Unassembled WGS sequence"/>
</dbReference>
<reference evidence="2 3" key="1">
    <citation type="submission" date="2018-04" db="EMBL/GenBank/DDBJ databases">
        <title>Genomic Encyclopedia of Type Strains, Phase IV (KMG-IV): sequencing the most valuable type-strain genomes for metagenomic binning, comparative biology and taxonomic classification.</title>
        <authorList>
            <person name="Goeker M."/>
        </authorList>
    </citation>
    <scope>NUCLEOTIDE SEQUENCE [LARGE SCALE GENOMIC DNA]</scope>
    <source>
        <strain evidence="2 3">DSM 10065</strain>
    </source>
</reference>
<protein>
    <submittedName>
        <fullName evidence="2">Polysaccharide deacetylase</fullName>
    </submittedName>
</protein>
<dbReference type="InterPro" id="IPR011330">
    <property type="entry name" value="Glyco_hydro/deAcase_b/a-brl"/>
</dbReference>
<proteinExistence type="predicted"/>
<dbReference type="PANTHER" id="PTHR43123:SF4">
    <property type="entry name" value="POLYSACCHARIDE DEACETYLASE"/>
    <property type="match status" value="1"/>
</dbReference>
<comment type="caution">
    <text evidence="2">The sequence shown here is derived from an EMBL/GenBank/DDBJ whole genome shotgun (WGS) entry which is preliminary data.</text>
</comment>
<dbReference type="OrthoDB" id="9787041at2"/>
<dbReference type="SUPFAM" id="SSF88713">
    <property type="entry name" value="Glycoside hydrolase/deacetylase"/>
    <property type="match status" value="1"/>
</dbReference>
<organism evidence="2 3">
    <name type="scientific">Pusillimonas noertemannii</name>
    <dbReference type="NCBI Taxonomy" id="305977"/>
    <lineage>
        <taxon>Bacteria</taxon>
        <taxon>Pseudomonadati</taxon>
        <taxon>Pseudomonadota</taxon>
        <taxon>Betaproteobacteria</taxon>
        <taxon>Burkholderiales</taxon>
        <taxon>Alcaligenaceae</taxon>
        <taxon>Pusillimonas</taxon>
    </lineage>
</organism>
<dbReference type="InterPro" id="IPR002509">
    <property type="entry name" value="NODB_dom"/>
</dbReference>